<evidence type="ECO:0000256" key="2">
    <source>
        <dbReference type="ARBA" id="ARBA00022723"/>
    </source>
</evidence>
<dbReference type="GO" id="GO:0046872">
    <property type="term" value="F:metal ion binding"/>
    <property type="evidence" value="ECO:0007669"/>
    <property type="project" value="UniProtKB-KW"/>
</dbReference>
<dbReference type="PANTHER" id="PTHR19277:SF161">
    <property type="entry name" value="LAMININ G DOMAIN-CONTAINING PROTEIN"/>
    <property type="match status" value="1"/>
</dbReference>
<dbReference type="Gene3D" id="2.60.120.200">
    <property type="match status" value="1"/>
</dbReference>
<keyword evidence="2" id="KW-0479">Metal-binding</keyword>
<feature type="domain" description="Pentraxin (PTX)" evidence="8">
    <location>
        <begin position="127"/>
        <end position="324"/>
    </location>
</feature>
<keyword evidence="7" id="KW-0732">Signal</keyword>
<dbReference type="InterPro" id="IPR001759">
    <property type="entry name" value="PTX_dom"/>
</dbReference>
<evidence type="ECO:0000256" key="4">
    <source>
        <dbReference type="ARBA" id="ARBA00023157"/>
    </source>
</evidence>
<evidence type="ECO:0000313" key="9">
    <source>
        <dbReference type="EMBL" id="RMX54612.1"/>
    </source>
</evidence>
<dbReference type="PROSITE" id="PS51828">
    <property type="entry name" value="PTX_2"/>
    <property type="match status" value="1"/>
</dbReference>
<feature type="chain" id="PRO_5018257898" description="Pentraxin (PTX) domain-containing protein" evidence="7">
    <location>
        <begin position="21"/>
        <end position="327"/>
    </location>
</feature>
<keyword evidence="3" id="KW-0106">Calcium</keyword>
<dbReference type="OrthoDB" id="5949213at2759"/>
<dbReference type="FunFam" id="2.60.120.200:FF:000012">
    <property type="entry name" value="neuronal pentraxin receptor"/>
    <property type="match status" value="1"/>
</dbReference>
<dbReference type="Pfam" id="PF00024">
    <property type="entry name" value="PAN_1"/>
    <property type="match status" value="1"/>
</dbReference>
<evidence type="ECO:0000256" key="1">
    <source>
        <dbReference type="ARBA" id="ARBA00001913"/>
    </source>
</evidence>
<proteinExistence type="predicted"/>
<reference evidence="9 10" key="1">
    <citation type="journal article" date="2018" name="Sci. Rep.">
        <title>Comparative analysis of the Pocillopora damicornis genome highlights role of immune system in coral evolution.</title>
        <authorList>
            <person name="Cunning R."/>
            <person name="Bay R.A."/>
            <person name="Gillette P."/>
            <person name="Baker A.C."/>
            <person name="Traylor-Knowles N."/>
        </authorList>
    </citation>
    <scope>NUCLEOTIDE SEQUENCE [LARGE SCALE GENOMIC DNA]</scope>
    <source>
        <strain evidence="9">RSMAS</strain>
        <tissue evidence="9">Whole animal</tissue>
    </source>
</reference>
<dbReference type="InterPro" id="IPR051360">
    <property type="entry name" value="Neuronal_Pentraxin_Related"/>
</dbReference>
<evidence type="ECO:0000313" key="10">
    <source>
        <dbReference type="Proteomes" id="UP000275408"/>
    </source>
</evidence>
<evidence type="ECO:0000259" key="8">
    <source>
        <dbReference type="PROSITE" id="PS51828"/>
    </source>
</evidence>
<dbReference type="InterPro" id="IPR003609">
    <property type="entry name" value="Pan_app"/>
</dbReference>
<gene>
    <name evidence="9" type="ORF">pdam_00014093</name>
</gene>
<comment type="caution">
    <text evidence="6">Lacks conserved residue(s) required for the propagation of feature annotation.</text>
</comment>
<dbReference type="OMA" id="EDETRCP"/>
<evidence type="ECO:0000256" key="7">
    <source>
        <dbReference type="SAM" id="SignalP"/>
    </source>
</evidence>
<dbReference type="SUPFAM" id="SSF49899">
    <property type="entry name" value="Concanavalin A-like lectins/glucanases"/>
    <property type="match status" value="1"/>
</dbReference>
<protein>
    <recommendedName>
        <fullName evidence="8">Pentraxin (PTX) domain-containing protein</fullName>
    </recommendedName>
</protein>
<dbReference type="STRING" id="46731.A0A3M6ULU0"/>
<dbReference type="SMART" id="SM00159">
    <property type="entry name" value="PTX"/>
    <property type="match status" value="1"/>
</dbReference>
<keyword evidence="5" id="KW-0325">Glycoprotein</keyword>
<dbReference type="PANTHER" id="PTHR19277">
    <property type="entry name" value="PENTRAXIN"/>
    <property type="match status" value="1"/>
</dbReference>
<comment type="caution">
    <text evidence="9">The sequence shown here is derived from an EMBL/GenBank/DDBJ whole genome shotgun (WGS) entry which is preliminary data.</text>
</comment>
<dbReference type="PRINTS" id="PR00895">
    <property type="entry name" value="PENTAXIN"/>
</dbReference>
<name>A0A3M6ULU0_POCDA</name>
<accession>A0A3M6ULU0</accession>
<keyword evidence="10" id="KW-1185">Reference proteome</keyword>
<feature type="signal peptide" evidence="7">
    <location>
        <begin position="1"/>
        <end position="20"/>
    </location>
</feature>
<dbReference type="AlphaFoldDB" id="A0A3M6ULU0"/>
<dbReference type="Proteomes" id="UP000275408">
    <property type="component" value="Unassembled WGS sequence"/>
</dbReference>
<dbReference type="InterPro" id="IPR013320">
    <property type="entry name" value="ConA-like_dom_sf"/>
</dbReference>
<evidence type="ECO:0000256" key="6">
    <source>
        <dbReference type="PROSITE-ProRule" id="PRU01172"/>
    </source>
</evidence>
<comment type="cofactor">
    <cofactor evidence="1">
        <name>Ca(2+)</name>
        <dbReference type="ChEBI" id="CHEBI:29108"/>
    </cofactor>
</comment>
<keyword evidence="4" id="KW-1015">Disulfide bond</keyword>
<sequence length="327" mass="37180">MVPFHLKTWIAVQIISVSLASIDDKIRSLTSTVTRENFRLEGHLIESVIVDSQITCSHYCVKNTRCLSINYKKFQTDLKGRCELNFAGLSNDLDNKYLIPTKEFVFSQIRCRKEDETRCPNMDRISSDFSLEFPVRNGNGVVYNKNMDRVLTKFTLCLWMKTQSQGTVFSYAWQNRMNEIIIMNSPELQLYVGGQHTPRAVISVRDGEWHHVCATWRNTDGQNKIFIDGKLEENGTGLQAGHIIEKGGVVVLGQEQDSLGGGFQDNQALVGKIANLNLWDTILPLKEIVEMSKNCFSRKGNVLSWEQFRSDIRGTVKVHEPSLCRAP</sequence>
<evidence type="ECO:0000256" key="5">
    <source>
        <dbReference type="ARBA" id="ARBA00023180"/>
    </source>
</evidence>
<organism evidence="9 10">
    <name type="scientific">Pocillopora damicornis</name>
    <name type="common">Cauliflower coral</name>
    <name type="synonym">Millepora damicornis</name>
    <dbReference type="NCBI Taxonomy" id="46731"/>
    <lineage>
        <taxon>Eukaryota</taxon>
        <taxon>Metazoa</taxon>
        <taxon>Cnidaria</taxon>
        <taxon>Anthozoa</taxon>
        <taxon>Hexacorallia</taxon>
        <taxon>Scleractinia</taxon>
        <taxon>Astrocoeniina</taxon>
        <taxon>Pocilloporidae</taxon>
        <taxon>Pocillopora</taxon>
    </lineage>
</organism>
<dbReference type="EMBL" id="RCHS01001235">
    <property type="protein sequence ID" value="RMX54612.1"/>
    <property type="molecule type" value="Genomic_DNA"/>
</dbReference>
<evidence type="ECO:0000256" key="3">
    <source>
        <dbReference type="ARBA" id="ARBA00022837"/>
    </source>
</evidence>
<dbReference type="Pfam" id="PF00354">
    <property type="entry name" value="Pentaxin"/>
    <property type="match status" value="1"/>
</dbReference>